<dbReference type="PANTHER" id="PTHR43166:SF35">
    <property type="entry name" value="L-CYSTINE IMPORT ATP-BINDING PROTEIN TCYN"/>
    <property type="match status" value="1"/>
</dbReference>
<keyword evidence="4" id="KW-0547">Nucleotide-binding</keyword>
<dbReference type="EMBL" id="LITU01000045">
    <property type="protein sequence ID" value="KOY17122.1"/>
    <property type="molecule type" value="Genomic_DNA"/>
</dbReference>
<evidence type="ECO:0000256" key="4">
    <source>
        <dbReference type="ARBA" id="ARBA00022741"/>
    </source>
</evidence>
<dbReference type="PATRIC" id="fig|1705561.3.peg.1157"/>
<dbReference type="InterPro" id="IPR003439">
    <property type="entry name" value="ABC_transporter-like_ATP-bd"/>
</dbReference>
<keyword evidence="2" id="KW-0813">Transport</keyword>
<evidence type="ECO:0000256" key="5">
    <source>
        <dbReference type="ARBA" id="ARBA00022840"/>
    </source>
</evidence>
<dbReference type="OrthoDB" id="1679618at2"/>
<dbReference type="Pfam" id="PF00005">
    <property type="entry name" value="ABC_tran"/>
    <property type="match status" value="1"/>
</dbReference>
<dbReference type="PROSITE" id="PS00211">
    <property type="entry name" value="ABC_TRANSPORTER_1"/>
    <property type="match status" value="1"/>
</dbReference>
<dbReference type="GO" id="GO:0005886">
    <property type="term" value="C:plasma membrane"/>
    <property type="evidence" value="ECO:0007669"/>
    <property type="project" value="UniProtKB-SubCell"/>
</dbReference>
<evidence type="ECO:0000313" key="9">
    <source>
        <dbReference type="Proteomes" id="UP000037688"/>
    </source>
</evidence>
<dbReference type="InterPro" id="IPR050086">
    <property type="entry name" value="MetN_ABC_transporter-like"/>
</dbReference>
<comment type="caution">
    <text evidence="8">The sequence shown here is derived from an EMBL/GenBank/DDBJ whole genome shotgun (WGS) entry which is preliminary data.</text>
</comment>
<keyword evidence="9" id="KW-1185">Reference proteome</keyword>
<dbReference type="CDD" id="cd03262">
    <property type="entry name" value="ABC_HisP_GlnQ"/>
    <property type="match status" value="1"/>
</dbReference>
<dbReference type="GO" id="GO:0005524">
    <property type="term" value="F:ATP binding"/>
    <property type="evidence" value="ECO:0007669"/>
    <property type="project" value="UniProtKB-KW"/>
</dbReference>
<sequence length="248" mass="27535">MITTTGLTKRFGKNEVLTNIDLHVDAKDIVVLLGPSGSGKSTLLRCLNGLEELSGGKIEVNGVVVDSADSQRIQRARVLEIRRQTGMVFQQFNLYPHKTVLGNVMEGLVTVKKIKRDEAAERGRILLDRVGLSDKQDAYPSRLSGGQQQRVAIARALAMEPEVMLFDEPTSALDPELVGEVLSVMKELAQEGMTMLVVTHELKFARNVANKIVFMADGSIVEEASPQAFFEHPTQERTRRFLQQITEF</sequence>
<evidence type="ECO:0000259" key="7">
    <source>
        <dbReference type="PROSITE" id="PS50893"/>
    </source>
</evidence>
<evidence type="ECO:0000256" key="1">
    <source>
        <dbReference type="ARBA" id="ARBA00004202"/>
    </source>
</evidence>
<dbReference type="GO" id="GO:0015424">
    <property type="term" value="F:ABC-type amino acid transporter activity"/>
    <property type="evidence" value="ECO:0007669"/>
    <property type="project" value="InterPro"/>
</dbReference>
<dbReference type="RefSeq" id="WP_024631427.1">
    <property type="nucleotide sequence ID" value="NZ_LITU01000045.1"/>
</dbReference>
<gene>
    <name evidence="8" type="ORF">AMS66_07125</name>
</gene>
<dbReference type="InterPro" id="IPR030679">
    <property type="entry name" value="ABC_ATPase_HisP-typ"/>
</dbReference>
<dbReference type="Gene3D" id="3.40.50.300">
    <property type="entry name" value="P-loop containing nucleotide triphosphate hydrolases"/>
    <property type="match status" value="1"/>
</dbReference>
<dbReference type="InterPro" id="IPR027417">
    <property type="entry name" value="P-loop_NTPase"/>
</dbReference>
<proteinExistence type="predicted"/>
<keyword evidence="5" id="KW-0067">ATP-binding</keyword>
<dbReference type="GO" id="GO:0016887">
    <property type="term" value="F:ATP hydrolysis activity"/>
    <property type="evidence" value="ECO:0007669"/>
    <property type="project" value="InterPro"/>
</dbReference>
<dbReference type="InterPro" id="IPR017871">
    <property type="entry name" value="ABC_transporter-like_CS"/>
</dbReference>
<evidence type="ECO:0000256" key="6">
    <source>
        <dbReference type="ARBA" id="ARBA00023136"/>
    </source>
</evidence>
<dbReference type="SUPFAM" id="SSF52540">
    <property type="entry name" value="P-loop containing nucleoside triphosphate hydrolases"/>
    <property type="match status" value="1"/>
</dbReference>
<dbReference type="Proteomes" id="UP000037688">
    <property type="component" value="Unassembled WGS sequence"/>
</dbReference>
<evidence type="ECO:0000256" key="3">
    <source>
        <dbReference type="ARBA" id="ARBA00022475"/>
    </source>
</evidence>
<evidence type="ECO:0000256" key="2">
    <source>
        <dbReference type="ARBA" id="ARBA00022448"/>
    </source>
</evidence>
<dbReference type="PANTHER" id="PTHR43166">
    <property type="entry name" value="AMINO ACID IMPORT ATP-BINDING PROTEIN"/>
    <property type="match status" value="1"/>
</dbReference>
<accession>A0A0M9BSA9</accession>
<keyword evidence="6" id="KW-0472">Membrane</keyword>
<organism evidence="8 9">
    <name type="scientific">Paenibacillus xylanivorans</name>
    <dbReference type="NCBI Taxonomy" id="1705561"/>
    <lineage>
        <taxon>Bacteria</taxon>
        <taxon>Bacillati</taxon>
        <taxon>Bacillota</taxon>
        <taxon>Bacilli</taxon>
        <taxon>Bacillales</taxon>
        <taxon>Paenibacillaceae</taxon>
        <taxon>Paenibacillus</taxon>
    </lineage>
</organism>
<protein>
    <submittedName>
        <fullName evidence="8">Amino acid ABC transporter ATPase</fullName>
    </submittedName>
</protein>
<keyword evidence="3" id="KW-1003">Cell membrane</keyword>
<dbReference type="SMART" id="SM00382">
    <property type="entry name" value="AAA"/>
    <property type="match status" value="1"/>
</dbReference>
<evidence type="ECO:0000313" key="8">
    <source>
        <dbReference type="EMBL" id="KOY17122.1"/>
    </source>
</evidence>
<dbReference type="FunFam" id="3.40.50.300:FF:000020">
    <property type="entry name" value="Amino acid ABC transporter ATP-binding component"/>
    <property type="match status" value="1"/>
</dbReference>
<dbReference type="AlphaFoldDB" id="A0A0M9BSA9"/>
<feature type="domain" description="ABC transporter" evidence="7">
    <location>
        <begin position="2"/>
        <end position="242"/>
    </location>
</feature>
<dbReference type="PIRSF" id="PIRSF039085">
    <property type="entry name" value="ABC_ATPase_HisP"/>
    <property type="match status" value="1"/>
</dbReference>
<name>A0A0M9BSA9_9BACL</name>
<reference evidence="8 9" key="1">
    <citation type="submission" date="2015-08" db="EMBL/GenBank/DDBJ databases">
        <title>Draft genome sequence of cellulolytic and xylanolytic Paenibacillus sp. A59, isolated from a decaying forest soil from Patagonia, Argentina.</title>
        <authorList>
            <person name="Ghio S."/>
            <person name="Caceres A.M."/>
            <person name="Talia P."/>
            <person name="Grasso D."/>
            <person name="Campos E."/>
        </authorList>
    </citation>
    <scope>NUCLEOTIDE SEQUENCE [LARGE SCALE GENOMIC DNA]</scope>
    <source>
        <strain evidence="8 9">A59</strain>
    </source>
</reference>
<comment type="subcellular location">
    <subcellularLocation>
        <location evidence="1">Cell membrane</location>
        <topology evidence="1">Peripheral membrane protein</topology>
    </subcellularLocation>
</comment>
<dbReference type="PROSITE" id="PS50893">
    <property type="entry name" value="ABC_TRANSPORTER_2"/>
    <property type="match status" value="1"/>
</dbReference>
<dbReference type="InterPro" id="IPR003593">
    <property type="entry name" value="AAA+_ATPase"/>
</dbReference>